<evidence type="ECO:0000256" key="2">
    <source>
        <dbReference type="ARBA" id="ARBA00022723"/>
    </source>
</evidence>
<dbReference type="AlphaFoldDB" id="A0A9X6LXB1"/>
<keyword evidence="3" id="KW-0408">Iron</keyword>
<dbReference type="EMBL" id="MOOK01000049">
    <property type="protein sequence ID" value="OUB58712.1"/>
    <property type="molecule type" value="Genomic_DNA"/>
</dbReference>
<dbReference type="Proteomes" id="UP000194816">
    <property type="component" value="Unassembled WGS sequence"/>
</dbReference>
<proteinExistence type="predicted"/>
<dbReference type="Pfam" id="PF08007">
    <property type="entry name" value="JmjC_2"/>
    <property type="match status" value="1"/>
</dbReference>
<comment type="caution">
    <text evidence="5">The sequence shown here is derived from an EMBL/GenBank/DDBJ whole genome shotgun (WGS) entry which is preliminary data.</text>
</comment>
<dbReference type="PANTHER" id="PTHR13096:SF8">
    <property type="entry name" value="RIBOSOMAL OXYGENASE 1"/>
    <property type="match status" value="1"/>
</dbReference>
<evidence type="ECO:0000256" key="3">
    <source>
        <dbReference type="ARBA" id="ARBA00023004"/>
    </source>
</evidence>
<gene>
    <name evidence="5" type="ORF">BK716_04865</name>
</gene>
<dbReference type="PANTHER" id="PTHR13096">
    <property type="entry name" value="MINA53 MYC INDUCED NUCLEAR ANTIGEN"/>
    <property type="match status" value="1"/>
</dbReference>
<dbReference type="SUPFAM" id="SSF51197">
    <property type="entry name" value="Clavaminate synthase-like"/>
    <property type="match status" value="1"/>
</dbReference>
<dbReference type="GO" id="GO:0046872">
    <property type="term" value="F:metal ion binding"/>
    <property type="evidence" value="ECO:0007669"/>
    <property type="project" value="UniProtKB-KW"/>
</dbReference>
<organism evidence="5 6">
    <name type="scientific">Bacillus thuringiensis subsp. higo</name>
    <dbReference type="NCBI Taxonomy" id="132266"/>
    <lineage>
        <taxon>Bacteria</taxon>
        <taxon>Bacillati</taxon>
        <taxon>Bacillota</taxon>
        <taxon>Bacilli</taxon>
        <taxon>Bacillales</taxon>
        <taxon>Bacillaceae</taxon>
        <taxon>Bacillus</taxon>
        <taxon>Bacillus cereus group</taxon>
    </lineage>
</organism>
<dbReference type="InterPro" id="IPR039994">
    <property type="entry name" value="NO66-like"/>
</dbReference>
<feature type="domain" description="JmjC" evidence="4">
    <location>
        <begin position="126"/>
        <end position="221"/>
    </location>
</feature>
<evidence type="ECO:0000313" key="6">
    <source>
        <dbReference type="Proteomes" id="UP000194816"/>
    </source>
</evidence>
<dbReference type="Gene3D" id="2.60.120.650">
    <property type="entry name" value="Cupin"/>
    <property type="match status" value="1"/>
</dbReference>
<keyword evidence="2" id="KW-0479">Metal-binding</keyword>
<reference evidence="5 6" key="1">
    <citation type="submission" date="2016-10" db="EMBL/GenBank/DDBJ databases">
        <title>Comparative genomics of Bacillus thuringiensis reveals a path to pathogens against multiple invertebrate hosts.</title>
        <authorList>
            <person name="Zheng J."/>
            <person name="Gao Q."/>
            <person name="Liu H."/>
            <person name="Peng D."/>
            <person name="Ruan L."/>
            <person name="Sun M."/>
        </authorList>
    </citation>
    <scope>NUCLEOTIDE SEQUENCE [LARGE SCALE GENOMIC DNA]</scope>
    <source>
        <strain evidence="5">BGSC 4AU1</strain>
    </source>
</reference>
<dbReference type="RefSeq" id="WP_088114328.1">
    <property type="nucleotide sequence ID" value="NZ_MOOK01000049.1"/>
</dbReference>
<evidence type="ECO:0000259" key="4">
    <source>
        <dbReference type="Pfam" id="PF08007"/>
    </source>
</evidence>
<name>A0A9X6LXB1_BACUH</name>
<evidence type="ECO:0000313" key="5">
    <source>
        <dbReference type="EMBL" id="OUB58712.1"/>
    </source>
</evidence>
<sequence>MESTKRLLDFLENISYEEWNEKPVLHSIDNGWTEEIFNPEAIKYLFTEARIPESCFRVIKKGNFEPHRPYSRPIIVGEVVASHILDGTKATLALNEGDSIIISAVEEFWKPIRLLCNELTKKLGTKCSAFTVITPPGESGFLPHIDRTEQLVIQCQGKKYWKVFDVHKRGKKGLEVDINKIGDPILELELTKGDVLYLPQGAPHVAYTTDTLSYHITLTFEPITIGTWIKSALEELLEKDEEFVKALNPFWFKNQELHLRHTKEKSEEISKELTAKAIEIAMNKLNSYHKDKLQNSQ</sequence>
<dbReference type="InterPro" id="IPR003347">
    <property type="entry name" value="JmjC_dom"/>
</dbReference>
<evidence type="ECO:0000256" key="1">
    <source>
        <dbReference type="ARBA" id="ARBA00001954"/>
    </source>
</evidence>
<protein>
    <recommendedName>
        <fullName evidence="4">JmjC domain-containing protein</fullName>
    </recommendedName>
</protein>
<comment type="cofactor">
    <cofactor evidence="1">
        <name>Fe(2+)</name>
        <dbReference type="ChEBI" id="CHEBI:29033"/>
    </cofactor>
</comment>
<accession>A0A9X6LXB1</accession>